<dbReference type="EMBL" id="CP080590">
    <property type="protein sequence ID" value="QYO78863.1"/>
    <property type="molecule type" value="Genomic_DNA"/>
</dbReference>
<evidence type="ECO:0000313" key="1">
    <source>
        <dbReference type="EMBL" id="QYO78863.1"/>
    </source>
</evidence>
<reference evidence="1 2" key="1">
    <citation type="submission" date="2021-08" db="EMBL/GenBank/DDBJ databases">
        <title>Devosia salina sp. nov., isolated from the South China Sea sediment.</title>
        <authorList>
            <person name="Zhou Z."/>
        </authorList>
    </citation>
    <scope>NUCLEOTIDE SEQUENCE [LARGE SCALE GENOMIC DNA]</scope>
    <source>
        <strain evidence="1 2">SCS-3</strain>
    </source>
</reference>
<evidence type="ECO:0000313" key="2">
    <source>
        <dbReference type="Proteomes" id="UP000825799"/>
    </source>
</evidence>
<accession>A0ABX8WIZ7</accession>
<dbReference type="Proteomes" id="UP000825799">
    <property type="component" value="Chromosome"/>
</dbReference>
<dbReference type="RefSeq" id="WP_220307315.1">
    <property type="nucleotide sequence ID" value="NZ_CP080590.1"/>
</dbReference>
<name>A0ABX8WIZ7_9HYPH</name>
<gene>
    <name evidence="1" type="ORF">K1X15_10155</name>
</gene>
<organism evidence="1 2">
    <name type="scientific">Devosia salina</name>
    <dbReference type="NCBI Taxonomy" id="2860336"/>
    <lineage>
        <taxon>Bacteria</taxon>
        <taxon>Pseudomonadati</taxon>
        <taxon>Pseudomonadota</taxon>
        <taxon>Alphaproteobacteria</taxon>
        <taxon>Hyphomicrobiales</taxon>
        <taxon>Devosiaceae</taxon>
        <taxon>Devosia</taxon>
    </lineage>
</organism>
<protein>
    <recommendedName>
        <fullName evidence="3">VanZ family protein</fullName>
    </recommendedName>
</protein>
<proteinExistence type="predicted"/>
<evidence type="ECO:0008006" key="3">
    <source>
        <dbReference type="Google" id="ProtNLM"/>
    </source>
</evidence>
<sequence>MRTSIWRVIAWGLFILVTLATLSPIGLRPQIVDDPSIERALALLLVGITFGCGYPRRIWLVGGGLLLGIGCLEWSQQLLVDRHGRLDDAAVKSGALIIGLGIGRVLARRSGEREPQAR</sequence>
<keyword evidence="2" id="KW-1185">Reference proteome</keyword>